<reference evidence="3" key="1">
    <citation type="submission" date="2022-04" db="EMBL/GenBank/DDBJ databases">
        <title>Consumption of N2O by Flavobacterium azooxidireducens sp. nov. isolated from Decomposing Leaf Litter of Phragmites australis (Cav.).</title>
        <authorList>
            <person name="Behrendt U."/>
            <person name="Spanner T."/>
            <person name="Augustin J."/>
            <person name="Horn M.A."/>
            <person name="Kolb S."/>
            <person name="Ulrich A."/>
        </authorList>
    </citation>
    <scope>NUCLEOTIDE SEQUENCE</scope>
    <source>
        <strain evidence="3">IGB 4-14</strain>
    </source>
</reference>
<sequence length="632" mass="72233">MSDNLKHECGIALLRLKKPLQYYKDKYGTAFYGIQKMYLLMEKQHNRGQDGAGFASIKFDVEPGQRYISRVRSNKAQPIQDIFAQINERINDDLANNPEFQNDVDWQKENIPYIGELFLGHVRYGTFGKNSIESVHPFLRQNNWMHRNLIVAGNFNMTNVKELFDNLVELGQHPKELADTVTVMEKIGHFLDDEVTDLYQECKNNGLSKREASPVIAEKLDIAKILRKASKNWDGGFAMAGLLGHGDAFVFRDPAGIRPAYFYEDDEIVVVASERPVIQTVFNVPFEEVQELDPGKALIIKKNGSFSLEEILEPLEKKACSFERIYFSRGSDAEIYRERKMLGKLILPAVLDAIDNDTDNTVFSYIPNTAETSFYGMVEAAQDFLNQRKNKYILTNRKTLTKEKLEEILSVKIRTEKVAIKDAKLRTFITEDSSRDDLVAHVYDVTYGVINPSDNLVIIDDSIVRGTTLKKSIIRMMDRLNPKRIVIVSSAPQIRYPDCYGIDMAKLEGLVAFRAVLELLKESNEYSIIDEVYKKCKFQEKFKDGEIVNYVKEIYAPFTDQQVSDKIAEMLSSSDTKAEVKIIFQTVANLHIACPNHLGDWYFTGDYPTPGGNRVVNRAFMNFYEGKDARAY</sequence>
<proteinExistence type="predicted"/>
<dbReference type="SUPFAM" id="SSF53271">
    <property type="entry name" value="PRTase-like"/>
    <property type="match status" value="1"/>
</dbReference>
<dbReference type="EMBL" id="CP096205">
    <property type="protein sequence ID" value="UPQ80317.1"/>
    <property type="molecule type" value="Genomic_DNA"/>
</dbReference>
<dbReference type="RefSeq" id="WP_248436165.1">
    <property type="nucleotide sequence ID" value="NZ_CP096205.1"/>
</dbReference>
<protein>
    <submittedName>
        <fullName evidence="3">Amidophosphoribosyltransferase</fullName>
    </submittedName>
</protein>
<dbReference type="Gene3D" id="3.60.20.10">
    <property type="entry name" value="Glutamine Phosphoribosylpyrophosphate, subunit 1, domain 1"/>
    <property type="match status" value="1"/>
</dbReference>
<dbReference type="InterPro" id="IPR029055">
    <property type="entry name" value="Ntn_hydrolases_N"/>
</dbReference>
<evidence type="ECO:0000256" key="1">
    <source>
        <dbReference type="ARBA" id="ARBA00022679"/>
    </source>
</evidence>
<gene>
    <name evidence="3" type="ORF">M0M57_05635</name>
</gene>
<dbReference type="CDD" id="cd06223">
    <property type="entry name" value="PRTases_typeI"/>
    <property type="match status" value="1"/>
</dbReference>
<keyword evidence="1" id="KW-0808">Transferase</keyword>
<keyword evidence="4" id="KW-1185">Reference proteome</keyword>
<keyword evidence="2" id="KW-0315">Glutamine amidotransferase</keyword>
<evidence type="ECO:0000313" key="3">
    <source>
        <dbReference type="EMBL" id="UPQ80317.1"/>
    </source>
</evidence>
<accession>A0ABY4KM65</accession>
<dbReference type="PANTHER" id="PTHR11907">
    <property type="entry name" value="AMIDOPHOSPHORIBOSYLTRANSFERASE"/>
    <property type="match status" value="1"/>
</dbReference>
<organism evidence="3 4">
    <name type="scientific">Flavobacterium azooxidireducens</name>
    <dbReference type="NCBI Taxonomy" id="1871076"/>
    <lineage>
        <taxon>Bacteria</taxon>
        <taxon>Pseudomonadati</taxon>
        <taxon>Bacteroidota</taxon>
        <taxon>Flavobacteriia</taxon>
        <taxon>Flavobacteriales</taxon>
        <taxon>Flavobacteriaceae</taxon>
        <taxon>Flavobacterium</taxon>
    </lineage>
</organism>
<name>A0ABY4KM65_9FLAO</name>
<evidence type="ECO:0000313" key="4">
    <source>
        <dbReference type="Proteomes" id="UP000830583"/>
    </source>
</evidence>
<dbReference type="SUPFAM" id="SSF56235">
    <property type="entry name" value="N-terminal nucleophile aminohydrolases (Ntn hydrolases)"/>
    <property type="match status" value="1"/>
</dbReference>
<evidence type="ECO:0000256" key="2">
    <source>
        <dbReference type="ARBA" id="ARBA00022962"/>
    </source>
</evidence>
<dbReference type="Proteomes" id="UP000830583">
    <property type="component" value="Chromosome"/>
</dbReference>
<dbReference type="InterPro" id="IPR000836">
    <property type="entry name" value="PRTase_dom"/>
</dbReference>
<dbReference type="InterPro" id="IPR029057">
    <property type="entry name" value="PRTase-like"/>
</dbReference>